<dbReference type="GO" id="GO:1902600">
    <property type="term" value="P:proton transmembrane transport"/>
    <property type="evidence" value="ECO:0007669"/>
    <property type="project" value="TreeGrafter"/>
</dbReference>
<dbReference type="InterPro" id="IPR050510">
    <property type="entry name" value="Cation_transp_ATPase_P-type"/>
</dbReference>
<organism evidence="13 14">
    <name type="scientific">Cupriavidus taiwanensis</name>
    <dbReference type="NCBI Taxonomy" id="164546"/>
    <lineage>
        <taxon>Bacteria</taxon>
        <taxon>Pseudomonadati</taxon>
        <taxon>Pseudomonadota</taxon>
        <taxon>Betaproteobacteria</taxon>
        <taxon>Burkholderiales</taxon>
        <taxon>Burkholderiaceae</taxon>
        <taxon>Cupriavidus</taxon>
    </lineage>
</organism>
<keyword evidence="6" id="KW-1278">Translocase</keyword>
<evidence type="ECO:0000313" key="13">
    <source>
        <dbReference type="EMBL" id="SPK77045.1"/>
    </source>
</evidence>
<dbReference type="Pfam" id="PF00689">
    <property type="entry name" value="Cation_ATPase_C"/>
    <property type="match status" value="1"/>
</dbReference>
<dbReference type="Pfam" id="PF00122">
    <property type="entry name" value="E1-E2_ATPase"/>
    <property type="match status" value="1"/>
</dbReference>
<dbReference type="GO" id="GO:0006883">
    <property type="term" value="P:intracellular sodium ion homeostasis"/>
    <property type="evidence" value="ECO:0007669"/>
    <property type="project" value="TreeGrafter"/>
</dbReference>
<dbReference type="GO" id="GO:0005391">
    <property type="term" value="F:P-type sodium:potassium-exchanging transporter activity"/>
    <property type="evidence" value="ECO:0007669"/>
    <property type="project" value="TreeGrafter"/>
</dbReference>
<evidence type="ECO:0000256" key="6">
    <source>
        <dbReference type="ARBA" id="ARBA00022967"/>
    </source>
</evidence>
<dbReference type="InterPro" id="IPR059000">
    <property type="entry name" value="ATPase_P-type_domA"/>
</dbReference>
<dbReference type="InterPro" id="IPR023298">
    <property type="entry name" value="ATPase_P-typ_TM_dom_sf"/>
</dbReference>
<feature type="transmembrane region" description="Helical" evidence="10">
    <location>
        <begin position="826"/>
        <end position="845"/>
    </location>
</feature>
<dbReference type="Gene3D" id="3.40.1110.10">
    <property type="entry name" value="Calcium-transporting ATPase, cytoplasmic domain N"/>
    <property type="match status" value="1"/>
</dbReference>
<dbReference type="Pfam" id="PF08282">
    <property type="entry name" value="Hydrolase_3"/>
    <property type="match status" value="1"/>
</dbReference>
<evidence type="ECO:0000256" key="7">
    <source>
        <dbReference type="ARBA" id="ARBA00022989"/>
    </source>
</evidence>
<dbReference type="Gene3D" id="1.20.1110.10">
    <property type="entry name" value="Calcium-transporting ATPase, transmembrane domain"/>
    <property type="match status" value="1"/>
</dbReference>
<dbReference type="GO" id="GO:0005524">
    <property type="term" value="F:ATP binding"/>
    <property type="evidence" value="ECO:0007669"/>
    <property type="project" value="UniProtKB-KW"/>
</dbReference>
<sequence>MQVSNVRRIDGSQPLPDTMAYASLAGTAANGRPGEPITPMAMQQDDMPLADRHTNRTGHGNPGLNGPEHQIEGLTTAQARARLAALGPNALPQSRPRPVAAVFLHQFRSPLIYILLVATVISVAMGDIQDATFIGAVLLLNGIIGTAQEHTADKAATALRNQEQPLATVIRDGEQRQIEASELVPGDLVLLEAGGRVPADLVLIEAIDLQCDESLLTGESLPVRKSCPSRDTGAPPGGAAEGPSCLTFAGTVVMRGRGRGIVEATGATTQMGRIASELARRTVLKPPLIVRLERFSRLIGLAVGIAVALLVLIGWWRDMAWRELFMMSVGLAVSAIPEGLPVAISVALAIGMRRMAKAGVIVRKMPAVESLGSCTMIATDKTGTLTMNELVVTEIRLPDGMVLSCDVGHDLDKCAIRVDGETTEASSARVAALLRAAALPNEAQLTRDGDRWAGSGDSVDVALLAAAYKGGAEADELRRRFPLIGRVPYEPDLRYAASFHEHEAGVRVFVKGAPETLIGMCDQIDVQGELGPMRREALLQQARTMAAQGLRVLAFAEGMIDEEPDASYGHRHLVKLTFLGLAGMKDPVRPEVPDAIRKCYLAGIDVAMVTGDDPVTAAAIGAQAGMRFTPEQVVTGEQIREASASGPEGSPERLDALTRHARIYARVSPDQKLAIILSLARSGHFVAVTGDGINDAPALKHAHVGVAMGRKGTEVAKESADIVITDDNFASIVAGIHEGRVAYANIRKVVYMLVSTGAAEVVLFLLAIPLGLPMPLLAAQLLWLNVVTNGIQDVALAAERAEGNELSYPPRKPDEPIFDRVMIRRVCYAMLFMGVGGFVAFYTWLQAGYPVDEARNLLLLFFVLAENVQTANSRSEHRSVFRQGFFANPLLVTSVMVALGVHVTAMYLPGLSDTLGVAPITPAAWLGLLALASTLLVAMELDKWLARRWRTATPAPGGTVLAPLPRGEPERIDAAPGKRLER</sequence>
<evidence type="ECO:0000259" key="11">
    <source>
        <dbReference type="SMART" id="SM00831"/>
    </source>
</evidence>
<dbReference type="SUPFAM" id="SSF81660">
    <property type="entry name" value="Metal cation-transporting ATPase, ATP-binding domain N"/>
    <property type="match status" value="1"/>
</dbReference>
<feature type="domain" description="Cation-transporting P-type ATPase N-terminal" evidence="11">
    <location>
        <begin position="38"/>
        <end position="127"/>
    </location>
</feature>
<dbReference type="InterPro" id="IPR023299">
    <property type="entry name" value="ATPase_P-typ_cyto_dom_N"/>
</dbReference>
<dbReference type="InterPro" id="IPR018303">
    <property type="entry name" value="ATPase_P-typ_P_site"/>
</dbReference>
<evidence type="ECO:0000256" key="4">
    <source>
        <dbReference type="ARBA" id="ARBA00022741"/>
    </source>
</evidence>
<keyword evidence="13" id="KW-0614">Plasmid</keyword>
<dbReference type="GO" id="GO:1990573">
    <property type="term" value="P:potassium ion import across plasma membrane"/>
    <property type="evidence" value="ECO:0007669"/>
    <property type="project" value="TreeGrafter"/>
</dbReference>
<reference evidence="13 14" key="1">
    <citation type="submission" date="2018-01" db="EMBL/GenBank/DDBJ databases">
        <authorList>
            <person name="Gaut B.S."/>
            <person name="Morton B.R."/>
            <person name="Clegg M.T."/>
            <person name="Duvall M.R."/>
        </authorList>
    </citation>
    <scope>NUCLEOTIDE SEQUENCE [LARGE SCALE GENOMIC DNA]</scope>
    <source>
        <strain evidence="13">Cupriavidus taiwanensis LMG 19425</strain>
        <plasmid evidence="14">Plasmid iii</plasmid>
    </source>
</reference>
<comment type="subcellular location">
    <subcellularLocation>
        <location evidence="1">Membrane</location>
        <topology evidence="1">Multi-pass membrane protein</topology>
    </subcellularLocation>
</comment>
<name>A0A375IV45_9BURK</name>
<evidence type="ECO:0000256" key="8">
    <source>
        <dbReference type="ARBA" id="ARBA00023136"/>
    </source>
</evidence>
<dbReference type="GO" id="GO:0016887">
    <property type="term" value="F:ATP hydrolysis activity"/>
    <property type="evidence" value="ECO:0007669"/>
    <property type="project" value="InterPro"/>
</dbReference>
<dbReference type="InterPro" id="IPR008250">
    <property type="entry name" value="ATPase_P-typ_transduc_dom_A_sf"/>
</dbReference>
<dbReference type="InterPro" id="IPR004014">
    <property type="entry name" value="ATPase_P-typ_cation-transptr_N"/>
</dbReference>
<dbReference type="SMART" id="SM00831">
    <property type="entry name" value="Cation_ATPase_N"/>
    <property type="match status" value="1"/>
</dbReference>
<dbReference type="GO" id="GO:0005886">
    <property type="term" value="C:plasma membrane"/>
    <property type="evidence" value="ECO:0007669"/>
    <property type="project" value="TreeGrafter"/>
</dbReference>
<dbReference type="InterPro" id="IPR006068">
    <property type="entry name" value="ATPase_P-typ_cation-transptr_C"/>
</dbReference>
<keyword evidence="5" id="KW-0067">ATP-binding</keyword>
<dbReference type="InterPro" id="IPR001757">
    <property type="entry name" value="P_typ_ATPase"/>
</dbReference>
<evidence type="ECO:0000256" key="5">
    <source>
        <dbReference type="ARBA" id="ARBA00022840"/>
    </source>
</evidence>
<dbReference type="InterPro" id="IPR023214">
    <property type="entry name" value="HAD_sf"/>
</dbReference>
<keyword evidence="7 10" id="KW-1133">Transmembrane helix</keyword>
<keyword evidence="4" id="KW-0547">Nucleotide-binding</keyword>
<dbReference type="PRINTS" id="PR00120">
    <property type="entry name" value="HATPASE"/>
</dbReference>
<evidence type="ECO:0000313" key="14">
    <source>
        <dbReference type="Proteomes" id="UP000255505"/>
    </source>
</evidence>
<dbReference type="SUPFAM" id="SSF56784">
    <property type="entry name" value="HAD-like"/>
    <property type="match status" value="1"/>
</dbReference>
<dbReference type="InterPro" id="IPR036412">
    <property type="entry name" value="HAD-like_sf"/>
</dbReference>
<dbReference type="SUPFAM" id="SSF81653">
    <property type="entry name" value="Calcium ATPase, transduction domain A"/>
    <property type="match status" value="1"/>
</dbReference>
<dbReference type="InterPro" id="IPR044492">
    <property type="entry name" value="P_typ_ATPase_HD_dom"/>
</dbReference>
<dbReference type="EMBL" id="LT991978">
    <property type="protein sequence ID" value="SPK77045.1"/>
    <property type="molecule type" value="Genomic_DNA"/>
</dbReference>
<comment type="similarity">
    <text evidence="2">Belongs to the cation transport ATPase (P-type) (TC 3.A.3) family. Type IIA subfamily.</text>
</comment>
<dbReference type="SFLD" id="SFLDF00027">
    <property type="entry name" value="p-type_atpase"/>
    <property type="match status" value="1"/>
</dbReference>
<dbReference type="PROSITE" id="PS00154">
    <property type="entry name" value="ATPASE_E1_E2"/>
    <property type="match status" value="1"/>
</dbReference>
<dbReference type="SFLD" id="SFLDS00003">
    <property type="entry name" value="Haloacid_Dehalogenase"/>
    <property type="match status" value="1"/>
</dbReference>
<feature type="transmembrane region" description="Helical" evidence="10">
    <location>
        <begin position="328"/>
        <end position="350"/>
    </location>
</feature>
<dbReference type="Proteomes" id="UP000255505">
    <property type="component" value="Unassembled WGS sequence"/>
</dbReference>
<evidence type="ECO:0000256" key="1">
    <source>
        <dbReference type="ARBA" id="ARBA00004141"/>
    </source>
</evidence>
<dbReference type="RefSeq" id="WP_231942734.1">
    <property type="nucleotide sequence ID" value="NZ_LT991978.1"/>
</dbReference>
<dbReference type="Gene3D" id="3.40.50.1000">
    <property type="entry name" value="HAD superfamily/HAD-like"/>
    <property type="match status" value="1"/>
</dbReference>
<dbReference type="GO" id="GO:0030007">
    <property type="term" value="P:intracellular potassium ion homeostasis"/>
    <property type="evidence" value="ECO:0007669"/>
    <property type="project" value="TreeGrafter"/>
</dbReference>
<feature type="transmembrane region" description="Helical" evidence="10">
    <location>
        <begin position="749"/>
        <end position="768"/>
    </location>
</feature>
<dbReference type="Pfam" id="PF00690">
    <property type="entry name" value="Cation_ATPase_N"/>
    <property type="match status" value="1"/>
</dbReference>
<dbReference type="GO" id="GO:0036376">
    <property type="term" value="P:sodium ion export across plasma membrane"/>
    <property type="evidence" value="ECO:0007669"/>
    <property type="project" value="TreeGrafter"/>
</dbReference>
<dbReference type="PANTHER" id="PTHR43294">
    <property type="entry name" value="SODIUM/POTASSIUM-TRANSPORTING ATPASE SUBUNIT ALPHA"/>
    <property type="match status" value="1"/>
</dbReference>
<feature type="region of interest" description="Disordered" evidence="9">
    <location>
        <begin position="957"/>
        <end position="982"/>
    </location>
</feature>
<dbReference type="PRINTS" id="PR00119">
    <property type="entry name" value="CATATPASE"/>
</dbReference>
<dbReference type="AlphaFoldDB" id="A0A375IV45"/>
<evidence type="ECO:0000256" key="3">
    <source>
        <dbReference type="ARBA" id="ARBA00022692"/>
    </source>
</evidence>
<feature type="transmembrane region" description="Helical" evidence="10">
    <location>
        <begin position="298"/>
        <end position="316"/>
    </location>
</feature>
<proteinExistence type="inferred from homology"/>
<evidence type="ECO:0000256" key="2">
    <source>
        <dbReference type="ARBA" id="ARBA00005675"/>
    </source>
</evidence>
<dbReference type="NCBIfam" id="TIGR01494">
    <property type="entry name" value="ATPase_P-type"/>
    <property type="match status" value="2"/>
</dbReference>
<evidence type="ECO:0000256" key="9">
    <source>
        <dbReference type="SAM" id="MobiDB-lite"/>
    </source>
</evidence>
<gene>
    <name evidence="13" type="ORF">CT19425_P20017</name>
    <name evidence="12" type="ORF">CT19425_U600074</name>
</gene>
<evidence type="ECO:0000313" key="12">
    <source>
        <dbReference type="EMBL" id="SPK70580.1"/>
    </source>
</evidence>
<keyword evidence="3 10" id="KW-0812">Transmembrane</keyword>
<dbReference type="EMBL" id="OOEF01000057">
    <property type="protein sequence ID" value="SPK70580.1"/>
    <property type="molecule type" value="Genomic_DNA"/>
</dbReference>
<dbReference type="Proteomes" id="UP000255505">
    <property type="component" value="Plasmid III"/>
</dbReference>
<dbReference type="Gene3D" id="2.70.150.10">
    <property type="entry name" value="Calcium-transporting ATPase, cytoplasmic transduction domain A"/>
    <property type="match status" value="1"/>
</dbReference>
<dbReference type="Pfam" id="PF13246">
    <property type="entry name" value="Cation_ATPase"/>
    <property type="match status" value="1"/>
</dbReference>
<feature type="transmembrane region" description="Helical" evidence="10">
    <location>
        <begin position="885"/>
        <end position="908"/>
    </location>
</feature>
<dbReference type="SFLD" id="SFLDG00002">
    <property type="entry name" value="C1.7:_P-type_atpase_like"/>
    <property type="match status" value="1"/>
</dbReference>
<feature type="compositionally biased region" description="Basic and acidic residues" evidence="9">
    <location>
        <begin position="967"/>
        <end position="982"/>
    </location>
</feature>
<geneLocation type="plasmid" evidence="13">
    <name>III</name>
</geneLocation>
<accession>A0A375IV45</accession>
<keyword evidence="8 10" id="KW-0472">Membrane</keyword>
<protein>
    <submittedName>
        <fullName evidence="13">Calcium P-type ATPase</fullName>
    </submittedName>
</protein>
<evidence type="ECO:0000256" key="10">
    <source>
        <dbReference type="SAM" id="Phobius"/>
    </source>
</evidence>
<feature type="transmembrane region" description="Helical" evidence="10">
    <location>
        <begin position="920"/>
        <end position="941"/>
    </location>
</feature>
<dbReference type="SUPFAM" id="SSF81665">
    <property type="entry name" value="Calcium ATPase, transmembrane domain M"/>
    <property type="match status" value="1"/>
</dbReference>
<dbReference type="PANTHER" id="PTHR43294:SF20">
    <property type="entry name" value="P-TYPE ATPASE"/>
    <property type="match status" value="1"/>
</dbReference>